<dbReference type="AlphaFoldDB" id="A0A6A3IIV1"/>
<evidence type="ECO:0000313" key="4">
    <source>
        <dbReference type="Proteomes" id="UP000476176"/>
    </source>
</evidence>
<evidence type="ECO:0000313" key="3">
    <source>
        <dbReference type="Proteomes" id="UP000460718"/>
    </source>
</evidence>
<protein>
    <submittedName>
        <fullName evidence="1">Uncharacterized protein</fullName>
    </submittedName>
</protein>
<dbReference type="Proteomes" id="UP000460718">
    <property type="component" value="Unassembled WGS sequence"/>
</dbReference>
<dbReference type="Proteomes" id="UP000476176">
    <property type="component" value="Unassembled WGS sequence"/>
</dbReference>
<proteinExistence type="predicted"/>
<gene>
    <name evidence="2" type="ORF">PF004_g23062</name>
    <name evidence="1" type="ORF">PF011_g21820</name>
</gene>
<accession>A0A6A3IIV1</accession>
<dbReference type="EMBL" id="QXFW01002108">
    <property type="protein sequence ID" value="KAE8981961.1"/>
    <property type="molecule type" value="Genomic_DNA"/>
</dbReference>
<name>A0A6A3IIV1_9STRA</name>
<organism evidence="1 3">
    <name type="scientific">Phytophthora fragariae</name>
    <dbReference type="NCBI Taxonomy" id="53985"/>
    <lineage>
        <taxon>Eukaryota</taxon>
        <taxon>Sar</taxon>
        <taxon>Stramenopiles</taxon>
        <taxon>Oomycota</taxon>
        <taxon>Peronosporomycetes</taxon>
        <taxon>Peronosporales</taxon>
        <taxon>Peronosporaceae</taxon>
        <taxon>Phytophthora</taxon>
    </lineage>
</organism>
<evidence type="ECO:0000313" key="2">
    <source>
        <dbReference type="EMBL" id="KAE9186505.1"/>
    </source>
</evidence>
<comment type="caution">
    <text evidence="1">The sequence shown here is derived from an EMBL/GenBank/DDBJ whole genome shotgun (WGS) entry which is preliminary data.</text>
</comment>
<evidence type="ECO:0000313" key="1">
    <source>
        <dbReference type="EMBL" id="KAE8981961.1"/>
    </source>
</evidence>
<sequence>MSPTPLSLRMSATRLRLVLLRPLRLRRALLTLLQPATLLRLQMLLSRVLALMLVARYPDESLFESALELEEFFRAQSPSPPPSPDALVLPS</sequence>
<reference evidence="3 4" key="1">
    <citation type="submission" date="2018-09" db="EMBL/GenBank/DDBJ databases">
        <title>Genomic investigation of the strawberry pathogen Phytophthora fragariae indicates pathogenicity is determined by transcriptional variation in three key races.</title>
        <authorList>
            <person name="Adams T.M."/>
            <person name="Armitage A.D."/>
            <person name="Sobczyk M.K."/>
            <person name="Bates H.J."/>
            <person name="Dunwell J.M."/>
            <person name="Nellist C.F."/>
            <person name="Harrison R.J."/>
        </authorList>
    </citation>
    <scope>NUCLEOTIDE SEQUENCE [LARGE SCALE GENOMIC DNA]</scope>
    <source>
        <strain evidence="2 4">BC-23</strain>
        <strain evidence="1 3">SCRP245</strain>
    </source>
</reference>
<dbReference type="EMBL" id="QXGC01002408">
    <property type="protein sequence ID" value="KAE9186505.1"/>
    <property type="molecule type" value="Genomic_DNA"/>
</dbReference>